<proteinExistence type="predicted"/>
<sequence>MPNKESPATPAPWACTYKPGLTGRLLGIAFGSAPTYELAQPLKQKAFRRLVLNSVMPNMESPATPAPRACTYKPGLTAMLFT</sequence>
<keyword evidence="2" id="KW-1185">Reference proteome</keyword>
<gene>
    <name evidence="1" type="ORF">D3879_01475</name>
</gene>
<dbReference type="AlphaFoldDB" id="A0A418XHX2"/>
<reference evidence="1 2" key="1">
    <citation type="submission" date="2018-09" db="EMBL/GenBank/DDBJ databases">
        <authorList>
            <person name="Zhu H."/>
        </authorList>
    </citation>
    <scope>NUCLEOTIDE SEQUENCE [LARGE SCALE GENOMIC DNA]</scope>
    <source>
        <strain evidence="1 2">K1S02-6</strain>
    </source>
</reference>
<protein>
    <submittedName>
        <fullName evidence="1">Uncharacterized protein</fullName>
    </submittedName>
</protein>
<organism evidence="1 2">
    <name type="scientific">Pseudomonas cavernicola</name>
    <dbReference type="NCBI Taxonomy" id="2320866"/>
    <lineage>
        <taxon>Bacteria</taxon>
        <taxon>Pseudomonadati</taxon>
        <taxon>Pseudomonadota</taxon>
        <taxon>Gammaproteobacteria</taxon>
        <taxon>Pseudomonadales</taxon>
        <taxon>Pseudomonadaceae</taxon>
        <taxon>Pseudomonas</taxon>
    </lineage>
</organism>
<dbReference type="Proteomes" id="UP000284021">
    <property type="component" value="Unassembled WGS sequence"/>
</dbReference>
<dbReference type="EMBL" id="QYUR01000002">
    <property type="protein sequence ID" value="RJG12025.1"/>
    <property type="molecule type" value="Genomic_DNA"/>
</dbReference>
<evidence type="ECO:0000313" key="2">
    <source>
        <dbReference type="Proteomes" id="UP000284021"/>
    </source>
</evidence>
<name>A0A418XHX2_9PSED</name>
<comment type="caution">
    <text evidence="1">The sequence shown here is derived from an EMBL/GenBank/DDBJ whole genome shotgun (WGS) entry which is preliminary data.</text>
</comment>
<accession>A0A418XHX2</accession>
<evidence type="ECO:0000313" key="1">
    <source>
        <dbReference type="EMBL" id="RJG12025.1"/>
    </source>
</evidence>